<name>A0AAN8VXN9_9MAGN</name>
<dbReference type="Pfam" id="PF00072">
    <property type="entry name" value="Response_reg"/>
    <property type="match status" value="1"/>
</dbReference>
<accession>A0AAN8VXN9</accession>
<dbReference type="InterPro" id="IPR052048">
    <property type="entry name" value="ST_Response_Regulator"/>
</dbReference>
<feature type="domain" description="Response regulatory" evidence="3">
    <location>
        <begin position="40"/>
        <end position="155"/>
    </location>
</feature>
<dbReference type="SUPFAM" id="SSF52172">
    <property type="entry name" value="CheY-like"/>
    <property type="match status" value="1"/>
</dbReference>
<evidence type="ECO:0000313" key="4">
    <source>
        <dbReference type="EMBL" id="KAK6937687.1"/>
    </source>
</evidence>
<proteinExistence type="predicted"/>
<dbReference type="PANTHER" id="PTHR43228">
    <property type="entry name" value="TWO-COMPONENT RESPONSE REGULATOR"/>
    <property type="match status" value="1"/>
</dbReference>
<sequence>MKDKRIQATKNEGYQTMDGSTGNNGGKGEHWKEGDSEKKLTALVMDDPFCSKVEKAYLKSLGVDVHCVETANDAFKLFSDGRSFDLIFLCSILPGINGFMATKMLREMGVQSKIVGLCGLTMEQGRKSFLDAGADEYCEKPLTAAKAVHFLRQIDPNYKPPYSTTRSQA</sequence>
<keyword evidence="5" id="KW-1185">Reference proteome</keyword>
<dbReference type="SMART" id="SM00448">
    <property type="entry name" value="REC"/>
    <property type="match status" value="1"/>
</dbReference>
<evidence type="ECO:0000259" key="3">
    <source>
        <dbReference type="PROSITE" id="PS50110"/>
    </source>
</evidence>
<dbReference type="CDD" id="cd17546">
    <property type="entry name" value="REC_hyHK_CKI1_RcsC-like"/>
    <property type="match status" value="1"/>
</dbReference>
<dbReference type="InterPro" id="IPR011006">
    <property type="entry name" value="CheY-like_superfamily"/>
</dbReference>
<evidence type="ECO:0000256" key="1">
    <source>
        <dbReference type="PROSITE-ProRule" id="PRU00169"/>
    </source>
</evidence>
<dbReference type="PANTHER" id="PTHR43228:SF17">
    <property type="entry name" value="HISTIDINE KINASE RESPONSE REGULATOR AND TRANSCRIPTION FACTOR RR-A-TYPE FAMILY-RELATED"/>
    <property type="match status" value="1"/>
</dbReference>
<dbReference type="EMBL" id="JBAMMX010000006">
    <property type="protein sequence ID" value="KAK6937687.1"/>
    <property type="molecule type" value="Genomic_DNA"/>
</dbReference>
<dbReference type="Gene3D" id="3.40.50.2300">
    <property type="match status" value="1"/>
</dbReference>
<comment type="caution">
    <text evidence="1">Lacks conserved residue(s) required for the propagation of feature annotation.</text>
</comment>
<evidence type="ECO:0000313" key="5">
    <source>
        <dbReference type="Proteomes" id="UP001370490"/>
    </source>
</evidence>
<evidence type="ECO:0000256" key="2">
    <source>
        <dbReference type="SAM" id="MobiDB-lite"/>
    </source>
</evidence>
<dbReference type="AlphaFoldDB" id="A0AAN8VXN9"/>
<dbReference type="PROSITE" id="PS50110">
    <property type="entry name" value="RESPONSE_REGULATORY"/>
    <property type="match status" value="1"/>
</dbReference>
<dbReference type="Proteomes" id="UP001370490">
    <property type="component" value="Unassembled WGS sequence"/>
</dbReference>
<dbReference type="InterPro" id="IPR001789">
    <property type="entry name" value="Sig_transdc_resp-reg_receiver"/>
</dbReference>
<comment type="caution">
    <text evidence="4">The sequence shown here is derived from an EMBL/GenBank/DDBJ whole genome shotgun (WGS) entry which is preliminary data.</text>
</comment>
<feature type="compositionally biased region" description="Polar residues" evidence="2">
    <location>
        <begin position="8"/>
        <end position="21"/>
    </location>
</feature>
<feature type="region of interest" description="Disordered" evidence="2">
    <location>
        <begin position="1"/>
        <end position="33"/>
    </location>
</feature>
<protein>
    <submittedName>
        <fullName evidence="4">Signal transduction response regulator, receiver domain</fullName>
    </submittedName>
</protein>
<gene>
    <name evidence="4" type="ORF">RJ641_031195</name>
</gene>
<reference evidence="4 5" key="1">
    <citation type="submission" date="2023-12" db="EMBL/GenBank/DDBJ databases">
        <title>A high-quality genome assembly for Dillenia turbinata (Dilleniales).</title>
        <authorList>
            <person name="Chanderbali A."/>
        </authorList>
    </citation>
    <scope>NUCLEOTIDE SEQUENCE [LARGE SCALE GENOMIC DNA]</scope>
    <source>
        <strain evidence="4">LSX21</strain>
        <tissue evidence="4">Leaf</tissue>
    </source>
</reference>
<dbReference type="GO" id="GO:0000160">
    <property type="term" value="P:phosphorelay signal transduction system"/>
    <property type="evidence" value="ECO:0007669"/>
    <property type="project" value="InterPro"/>
</dbReference>
<organism evidence="4 5">
    <name type="scientific">Dillenia turbinata</name>
    <dbReference type="NCBI Taxonomy" id="194707"/>
    <lineage>
        <taxon>Eukaryota</taxon>
        <taxon>Viridiplantae</taxon>
        <taxon>Streptophyta</taxon>
        <taxon>Embryophyta</taxon>
        <taxon>Tracheophyta</taxon>
        <taxon>Spermatophyta</taxon>
        <taxon>Magnoliopsida</taxon>
        <taxon>eudicotyledons</taxon>
        <taxon>Gunneridae</taxon>
        <taxon>Pentapetalae</taxon>
        <taxon>Dilleniales</taxon>
        <taxon>Dilleniaceae</taxon>
        <taxon>Dillenia</taxon>
    </lineage>
</organism>